<dbReference type="InterPro" id="IPR035958">
    <property type="entry name" value="SecB-like_sf"/>
</dbReference>
<dbReference type="GO" id="GO:0051262">
    <property type="term" value="P:protein tetramerization"/>
    <property type="evidence" value="ECO:0007669"/>
    <property type="project" value="InterPro"/>
</dbReference>
<evidence type="ECO:0000256" key="1">
    <source>
        <dbReference type="ARBA" id="ARBA00009990"/>
    </source>
</evidence>
<dbReference type="Gene3D" id="3.10.420.10">
    <property type="entry name" value="SecB-like"/>
    <property type="match status" value="1"/>
</dbReference>
<dbReference type="STRING" id="1317117.ATO7_14588"/>
<dbReference type="GO" id="GO:0005737">
    <property type="term" value="C:cytoplasm"/>
    <property type="evidence" value="ECO:0007669"/>
    <property type="project" value="UniProtKB-SubCell"/>
</dbReference>
<dbReference type="SUPFAM" id="SSF54611">
    <property type="entry name" value="SecB-like"/>
    <property type="match status" value="1"/>
</dbReference>
<dbReference type="PANTHER" id="PTHR36918">
    <property type="match status" value="1"/>
</dbReference>
<gene>
    <name evidence="5" type="primary">secB</name>
    <name evidence="6" type="ORF">ATO7_14588</name>
</gene>
<dbReference type="AlphaFoldDB" id="A0A1Y1SAL2"/>
<comment type="function">
    <text evidence="5">One of the proteins required for the normal export of preproteins out of the cell cytoplasm. It is a molecular chaperone that binds to a subset of precursor proteins, maintaining them in a translocation-competent state. It also specifically binds to its receptor SecA.</text>
</comment>
<organism evidence="6 7">
    <name type="scientific">Oceanococcus atlanticus</name>
    <dbReference type="NCBI Taxonomy" id="1317117"/>
    <lineage>
        <taxon>Bacteria</taxon>
        <taxon>Pseudomonadati</taxon>
        <taxon>Pseudomonadota</taxon>
        <taxon>Gammaproteobacteria</taxon>
        <taxon>Chromatiales</taxon>
        <taxon>Oceanococcaceae</taxon>
        <taxon>Oceanococcus</taxon>
    </lineage>
</organism>
<dbReference type="GO" id="GO:0015031">
    <property type="term" value="P:protein transport"/>
    <property type="evidence" value="ECO:0007669"/>
    <property type="project" value="UniProtKB-UniRule"/>
</dbReference>
<keyword evidence="3 5" id="KW-0653">Protein transport</keyword>
<protein>
    <recommendedName>
        <fullName evidence="5">Protein-export protein SecB</fullName>
    </recommendedName>
</protein>
<dbReference type="InterPro" id="IPR003708">
    <property type="entry name" value="SecB"/>
</dbReference>
<keyword evidence="4 5" id="KW-0811">Translocation</keyword>
<evidence type="ECO:0000256" key="2">
    <source>
        <dbReference type="ARBA" id="ARBA00022448"/>
    </source>
</evidence>
<evidence type="ECO:0000256" key="5">
    <source>
        <dbReference type="HAMAP-Rule" id="MF_00821"/>
    </source>
</evidence>
<keyword evidence="5" id="KW-0143">Chaperone</keyword>
<evidence type="ECO:0000256" key="4">
    <source>
        <dbReference type="ARBA" id="ARBA00023010"/>
    </source>
</evidence>
<dbReference type="GO" id="GO:0051082">
    <property type="term" value="F:unfolded protein binding"/>
    <property type="evidence" value="ECO:0007669"/>
    <property type="project" value="InterPro"/>
</dbReference>
<dbReference type="GO" id="GO:0006457">
    <property type="term" value="P:protein folding"/>
    <property type="evidence" value="ECO:0007669"/>
    <property type="project" value="UniProtKB-UniRule"/>
</dbReference>
<comment type="subcellular location">
    <subcellularLocation>
        <location evidence="5">Cytoplasm</location>
    </subcellularLocation>
</comment>
<dbReference type="Pfam" id="PF02556">
    <property type="entry name" value="SecB"/>
    <property type="match status" value="1"/>
</dbReference>
<dbReference type="NCBIfam" id="TIGR00809">
    <property type="entry name" value="secB"/>
    <property type="match status" value="1"/>
</dbReference>
<dbReference type="HAMAP" id="MF_00821">
    <property type="entry name" value="SecB"/>
    <property type="match status" value="1"/>
</dbReference>
<sequence length="163" mass="17826">MTDKASQDAAAAPATGPQVVMQKIYLKDCSVEIPGAPLVFTKEWKPKMDVQINTDVKGVADSTHEVTLSVTVTAKLDDNTAYLVEAHQAGIFVLRGFAEKDDQRPVLGAYCPNALFPYLRETVSDLIQRAGFPQFLLQPVNFDALFQEYLKQQQAGADGAAKH</sequence>
<evidence type="ECO:0000256" key="3">
    <source>
        <dbReference type="ARBA" id="ARBA00022927"/>
    </source>
</evidence>
<dbReference type="OrthoDB" id="9795145at2"/>
<dbReference type="PRINTS" id="PR01594">
    <property type="entry name" value="SECBCHAPRONE"/>
</dbReference>
<evidence type="ECO:0000313" key="7">
    <source>
        <dbReference type="Proteomes" id="UP000192342"/>
    </source>
</evidence>
<dbReference type="NCBIfam" id="NF004393">
    <property type="entry name" value="PRK05751.1-4"/>
    <property type="match status" value="1"/>
</dbReference>
<reference evidence="6 7" key="1">
    <citation type="submission" date="2013-04" db="EMBL/GenBank/DDBJ databases">
        <title>Oceanococcus atlanticus 22II-S10r2 Genome Sequencing.</title>
        <authorList>
            <person name="Lai Q."/>
            <person name="Li G."/>
            <person name="Shao Z."/>
        </authorList>
    </citation>
    <scope>NUCLEOTIDE SEQUENCE [LARGE SCALE GENOMIC DNA]</scope>
    <source>
        <strain evidence="6 7">22II-S10r2</strain>
    </source>
</reference>
<keyword evidence="7" id="KW-1185">Reference proteome</keyword>
<dbReference type="EMBL" id="AQQV01000004">
    <property type="protein sequence ID" value="ORE85458.1"/>
    <property type="molecule type" value="Genomic_DNA"/>
</dbReference>
<keyword evidence="5" id="KW-0963">Cytoplasm</keyword>
<name>A0A1Y1SAL2_9GAMM</name>
<comment type="subunit">
    <text evidence="5">Homotetramer, a dimer of dimers. One homotetramer interacts with 1 SecA dimer.</text>
</comment>
<dbReference type="RefSeq" id="WP_146680383.1">
    <property type="nucleotide sequence ID" value="NZ_AQQV01000004.1"/>
</dbReference>
<dbReference type="Proteomes" id="UP000192342">
    <property type="component" value="Unassembled WGS sequence"/>
</dbReference>
<proteinExistence type="inferred from homology"/>
<evidence type="ECO:0000313" key="6">
    <source>
        <dbReference type="EMBL" id="ORE85458.1"/>
    </source>
</evidence>
<dbReference type="PANTHER" id="PTHR36918:SF1">
    <property type="entry name" value="PROTEIN-EXPORT PROTEIN SECB"/>
    <property type="match status" value="1"/>
</dbReference>
<comment type="caution">
    <text evidence="6">The sequence shown here is derived from an EMBL/GenBank/DDBJ whole genome shotgun (WGS) entry which is preliminary data.</text>
</comment>
<comment type="similarity">
    <text evidence="1 5">Belongs to the SecB family.</text>
</comment>
<accession>A0A1Y1SAL2</accession>
<keyword evidence="2 5" id="KW-0813">Transport</keyword>